<feature type="transmembrane region" description="Helical" evidence="12">
    <location>
        <begin position="119"/>
        <end position="140"/>
    </location>
</feature>
<keyword evidence="6" id="KW-0479">Metal-binding</keyword>
<dbReference type="InterPro" id="IPR006593">
    <property type="entry name" value="Cyt_b561/ferric_Rdtase_TM"/>
</dbReference>
<dbReference type="SMART" id="SM00665">
    <property type="entry name" value="B561"/>
    <property type="match status" value="1"/>
</dbReference>
<evidence type="ECO:0000256" key="5">
    <source>
        <dbReference type="ARBA" id="ARBA00022692"/>
    </source>
</evidence>
<dbReference type="GO" id="GO:0140571">
    <property type="term" value="F:transmembrane ascorbate ferrireductase activity"/>
    <property type="evidence" value="ECO:0007669"/>
    <property type="project" value="UniProtKB-EC"/>
</dbReference>
<evidence type="ECO:0000256" key="10">
    <source>
        <dbReference type="ARBA" id="ARBA00023136"/>
    </source>
</evidence>
<name>A0AAD7ZJH4_DIPPU</name>
<keyword evidence="3" id="KW-0813">Transport</keyword>
<keyword evidence="5 12" id="KW-0812">Transmembrane</keyword>
<dbReference type="EMBL" id="JASPKZ010007840">
    <property type="protein sequence ID" value="KAJ9581855.1"/>
    <property type="molecule type" value="Genomic_DNA"/>
</dbReference>
<dbReference type="PANTHER" id="PTHR15422:SF45">
    <property type="entry name" value="CYTOCHROME B561 DOMAIN-CONTAINING PROTEIN"/>
    <property type="match status" value="1"/>
</dbReference>
<keyword evidence="15" id="KW-1185">Reference proteome</keyword>
<comment type="caution">
    <text evidence="14">The sequence shown here is derived from an EMBL/GenBank/DDBJ whole genome shotgun (WGS) entry which is preliminary data.</text>
</comment>
<evidence type="ECO:0000313" key="14">
    <source>
        <dbReference type="EMBL" id="KAJ9581855.1"/>
    </source>
</evidence>
<feature type="domain" description="Cytochrome b561" evidence="13">
    <location>
        <begin position="17"/>
        <end position="219"/>
    </location>
</feature>
<gene>
    <name evidence="14" type="ORF">L9F63_003810</name>
</gene>
<dbReference type="InterPro" id="IPR045150">
    <property type="entry name" value="CYB561D1/2"/>
</dbReference>
<protein>
    <recommendedName>
        <fullName evidence="11">ascorbate ferrireductase (transmembrane)</fullName>
        <ecNumber evidence="11">7.2.1.3</ecNumber>
    </recommendedName>
</protein>
<feature type="transmembrane region" description="Helical" evidence="12">
    <location>
        <begin position="192"/>
        <end position="212"/>
    </location>
</feature>
<evidence type="ECO:0000256" key="6">
    <source>
        <dbReference type="ARBA" id="ARBA00022723"/>
    </source>
</evidence>
<reference evidence="14" key="2">
    <citation type="submission" date="2023-05" db="EMBL/GenBank/DDBJ databases">
        <authorList>
            <person name="Fouks B."/>
        </authorList>
    </citation>
    <scope>NUCLEOTIDE SEQUENCE</scope>
    <source>
        <strain evidence="14">Stay&amp;Tobe</strain>
        <tissue evidence="14">Testes</tissue>
    </source>
</reference>
<evidence type="ECO:0000256" key="4">
    <source>
        <dbReference type="ARBA" id="ARBA00022617"/>
    </source>
</evidence>
<keyword evidence="8 12" id="KW-1133">Transmembrane helix</keyword>
<proteinExistence type="predicted"/>
<evidence type="ECO:0000256" key="9">
    <source>
        <dbReference type="ARBA" id="ARBA00023004"/>
    </source>
</evidence>
<dbReference type="GO" id="GO:0046872">
    <property type="term" value="F:metal ion binding"/>
    <property type="evidence" value="ECO:0007669"/>
    <property type="project" value="UniProtKB-KW"/>
</dbReference>
<dbReference type="Gene3D" id="1.20.120.1770">
    <property type="match status" value="1"/>
</dbReference>
<keyword evidence="9" id="KW-0408">Iron</keyword>
<dbReference type="CDD" id="cd08761">
    <property type="entry name" value="Cyt_b561_CYB561D2_like"/>
    <property type="match status" value="1"/>
</dbReference>
<keyword evidence="4" id="KW-0349">Heme</keyword>
<evidence type="ECO:0000256" key="7">
    <source>
        <dbReference type="ARBA" id="ARBA00022982"/>
    </source>
</evidence>
<feature type="transmembrane region" description="Helical" evidence="12">
    <location>
        <begin position="12"/>
        <end position="38"/>
    </location>
</feature>
<sequence length="235" mass="27100">MIFNWSYLTTYKFYRICATFFSLSILASYTVYVFYLSFKKYSLFSWHPCFMTLGFTLLITEAVILLSRESIFKFLKYDREELIRKHWILHLLGGTAIAIGLTTIILHKENEHYPHFKTFHSITGLISVILFVLGCLHGIITLYSPNFQSLVKPFKIKFTHVCIGILTFLFGMLSQCSGIFSNFFYTVSSWEAQLTCIILVTIAGVVPFEGAFRSAYSKYKNLIQGWPEDTSSLGR</sequence>
<reference evidence="14" key="1">
    <citation type="journal article" date="2023" name="IScience">
        <title>Live-bearing cockroach genome reveals convergent evolutionary mechanisms linked to viviparity in insects and beyond.</title>
        <authorList>
            <person name="Fouks B."/>
            <person name="Harrison M.C."/>
            <person name="Mikhailova A.A."/>
            <person name="Marchal E."/>
            <person name="English S."/>
            <person name="Carruthers M."/>
            <person name="Jennings E.C."/>
            <person name="Chiamaka E.L."/>
            <person name="Frigard R.A."/>
            <person name="Pippel M."/>
            <person name="Attardo G.M."/>
            <person name="Benoit J.B."/>
            <person name="Bornberg-Bauer E."/>
            <person name="Tobe S.S."/>
        </authorList>
    </citation>
    <scope>NUCLEOTIDE SEQUENCE</scope>
    <source>
        <strain evidence="14">Stay&amp;Tobe</strain>
    </source>
</reference>
<evidence type="ECO:0000256" key="2">
    <source>
        <dbReference type="ARBA" id="ARBA00004141"/>
    </source>
</evidence>
<comment type="cofactor">
    <cofactor evidence="1">
        <name>heme b</name>
        <dbReference type="ChEBI" id="CHEBI:60344"/>
    </cofactor>
</comment>
<evidence type="ECO:0000259" key="13">
    <source>
        <dbReference type="PROSITE" id="PS50939"/>
    </source>
</evidence>
<keyword evidence="7" id="KW-0249">Electron transport</keyword>
<evidence type="ECO:0000256" key="3">
    <source>
        <dbReference type="ARBA" id="ARBA00022448"/>
    </source>
</evidence>
<evidence type="ECO:0000256" key="11">
    <source>
        <dbReference type="ARBA" id="ARBA00024225"/>
    </source>
</evidence>
<dbReference type="Proteomes" id="UP001233999">
    <property type="component" value="Unassembled WGS sequence"/>
</dbReference>
<comment type="subcellular location">
    <subcellularLocation>
        <location evidence="2">Membrane</location>
        <topology evidence="2">Multi-pass membrane protein</topology>
    </subcellularLocation>
</comment>
<dbReference type="GO" id="GO:0140575">
    <property type="term" value="F:transmembrane monodehydroascorbate reductase activity"/>
    <property type="evidence" value="ECO:0007669"/>
    <property type="project" value="InterPro"/>
</dbReference>
<dbReference type="Pfam" id="PF03188">
    <property type="entry name" value="Cytochrom_B561"/>
    <property type="match status" value="1"/>
</dbReference>
<keyword evidence="10 12" id="KW-0472">Membrane</keyword>
<dbReference type="PANTHER" id="PTHR15422">
    <property type="entry name" value="OS05G0565100 PROTEIN"/>
    <property type="match status" value="1"/>
</dbReference>
<organism evidence="14 15">
    <name type="scientific">Diploptera punctata</name>
    <name type="common">Pacific beetle cockroach</name>
    <dbReference type="NCBI Taxonomy" id="6984"/>
    <lineage>
        <taxon>Eukaryota</taxon>
        <taxon>Metazoa</taxon>
        <taxon>Ecdysozoa</taxon>
        <taxon>Arthropoda</taxon>
        <taxon>Hexapoda</taxon>
        <taxon>Insecta</taxon>
        <taxon>Pterygota</taxon>
        <taxon>Neoptera</taxon>
        <taxon>Polyneoptera</taxon>
        <taxon>Dictyoptera</taxon>
        <taxon>Blattodea</taxon>
        <taxon>Blaberoidea</taxon>
        <taxon>Blaberidae</taxon>
        <taxon>Diplopterinae</taxon>
        <taxon>Diploptera</taxon>
    </lineage>
</organism>
<dbReference type="PROSITE" id="PS50939">
    <property type="entry name" value="CYTOCHROME_B561"/>
    <property type="match status" value="1"/>
</dbReference>
<feature type="transmembrane region" description="Helical" evidence="12">
    <location>
        <begin position="87"/>
        <end position="107"/>
    </location>
</feature>
<evidence type="ECO:0000256" key="12">
    <source>
        <dbReference type="SAM" id="Phobius"/>
    </source>
</evidence>
<dbReference type="EC" id="7.2.1.3" evidence="11"/>
<evidence type="ECO:0000256" key="1">
    <source>
        <dbReference type="ARBA" id="ARBA00001970"/>
    </source>
</evidence>
<dbReference type="GO" id="GO:0016020">
    <property type="term" value="C:membrane"/>
    <property type="evidence" value="ECO:0007669"/>
    <property type="project" value="UniProtKB-SubCell"/>
</dbReference>
<feature type="transmembrane region" description="Helical" evidence="12">
    <location>
        <begin position="44"/>
        <end position="66"/>
    </location>
</feature>
<evidence type="ECO:0000256" key="8">
    <source>
        <dbReference type="ARBA" id="ARBA00022989"/>
    </source>
</evidence>
<feature type="transmembrane region" description="Helical" evidence="12">
    <location>
        <begin position="161"/>
        <end position="180"/>
    </location>
</feature>
<evidence type="ECO:0000313" key="15">
    <source>
        <dbReference type="Proteomes" id="UP001233999"/>
    </source>
</evidence>
<dbReference type="AlphaFoldDB" id="A0AAD7ZJH4"/>
<accession>A0AAD7ZJH4</accession>